<dbReference type="Gene3D" id="3.40.630.30">
    <property type="match status" value="1"/>
</dbReference>
<dbReference type="NCBIfam" id="TIGR01575">
    <property type="entry name" value="rimI"/>
    <property type="match status" value="1"/>
</dbReference>
<comment type="catalytic activity">
    <reaction evidence="5">
        <text>N-terminal L-alanyl-[ribosomal protein bS18] + acetyl-CoA = N-terminal N(alpha)-acetyl-L-alanyl-[ribosomal protein bS18] + CoA + H(+)</text>
        <dbReference type="Rhea" id="RHEA:43756"/>
        <dbReference type="Rhea" id="RHEA-COMP:10676"/>
        <dbReference type="Rhea" id="RHEA-COMP:10677"/>
        <dbReference type="ChEBI" id="CHEBI:15378"/>
        <dbReference type="ChEBI" id="CHEBI:57287"/>
        <dbReference type="ChEBI" id="CHEBI:57288"/>
        <dbReference type="ChEBI" id="CHEBI:64718"/>
        <dbReference type="ChEBI" id="CHEBI:83683"/>
        <dbReference type="EC" id="2.3.1.266"/>
    </reaction>
</comment>
<comment type="function">
    <text evidence="5">Acetylates the N-terminal alanine of ribosomal protein bS18.</text>
</comment>
<dbReference type="OrthoDB" id="9796919at2"/>
<dbReference type="PANTHER" id="PTHR43420">
    <property type="entry name" value="ACETYLTRANSFERASE"/>
    <property type="match status" value="1"/>
</dbReference>
<comment type="subcellular location">
    <subcellularLocation>
        <location evidence="5">Cytoplasm</location>
    </subcellularLocation>
</comment>
<dbReference type="CDD" id="cd04301">
    <property type="entry name" value="NAT_SF"/>
    <property type="match status" value="1"/>
</dbReference>
<dbReference type="InterPro" id="IPR000182">
    <property type="entry name" value="GNAT_dom"/>
</dbReference>
<dbReference type="GO" id="GO:0005737">
    <property type="term" value="C:cytoplasm"/>
    <property type="evidence" value="ECO:0007669"/>
    <property type="project" value="UniProtKB-SubCell"/>
</dbReference>
<comment type="similarity">
    <text evidence="1 5">Belongs to the acetyltransferase family. RimI subfamily.</text>
</comment>
<dbReference type="InterPro" id="IPR016181">
    <property type="entry name" value="Acyl_CoA_acyltransferase"/>
</dbReference>
<dbReference type="InterPro" id="IPR006464">
    <property type="entry name" value="AcTrfase_RimI/Ard1"/>
</dbReference>
<dbReference type="SUPFAM" id="SSF55729">
    <property type="entry name" value="Acyl-CoA N-acyltransferases (Nat)"/>
    <property type="match status" value="1"/>
</dbReference>
<evidence type="ECO:0000256" key="1">
    <source>
        <dbReference type="ARBA" id="ARBA00005395"/>
    </source>
</evidence>
<dbReference type="AlphaFoldDB" id="A0A432Y8L3"/>
<comment type="caution">
    <text evidence="7">The sequence shown here is derived from an EMBL/GenBank/DDBJ whole genome shotgun (WGS) entry which is preliminary data.</text>
</comment>
<evidence type="ECO:0000259" key="6">
    <source>
        <dbReference type="PROSITE" id="PS51186"/>
    </source>
</evidence>
<keyword evidence="4" id="KW-0012">Acyltransferase</keyword>
<accession>A0A432Y8L3</accession>
<evidence type="ECO:0000256" key="5">
    <source>
        <dbReference type="RuleBase" id="RU363094"/>
    </source>
</evidence>
<dbReference type="EC" id="2.3.1.266" evidence="5"/>
<sequence>MIKLLQDFCPELNVIERASQVEPWTESNLQSCFQPGYQVFGWFDSTAGLVGFYITHAVCDELTLMNIAVHPDWQQQGIGRELLEHLLAGARAEHMTVWLEVRVSNTAAIHLYRRLGFHEVGRRPDYYPLKSGREDALIMSRIASGSPI</sequence>
<dbReference type="EMBL" id="PIPY01000015">
    <property type="protein sequence ID" value="RUO57314.1"/>
    <property type="molecule type" value="Genomic_DNA"/>
</dbReference>
<dbReference type="InterPro" id="IPR050680">
    <property type="entry name" value="YpeA/RimI_acetyltransf"/>
</dbReference>
<dbReference type="Proteomes" id="UP000288259">
    <property type="component" value="Unassembled WGS sequence"/>
</dbReference>
<organism evidence="7 8">
    <name type="scientific">Pseudidiomarina insulisalsae</name>
    <dbReference type="NCBI Taxonomy" id="575789"/>
    <lineage>
        <taxon>Bacteria</taxon>
        <taxon>Pseudomonadati</taxon>
        <taxon>Pseudomonadota</taxon>
        <taxon>Gammaproteobacteria</taxon>
        <taxon>Alteromonadales</taxon>
        <taxon>Idiomarinaceae</taxon>
        <taxon>Pseudidiomarina</taxon>
    </lineage>
</organism>
<keyword evidence="3 7" id="KW-0808">Transferase</keyword>
<name>A0A432Y8L3_9GAMM</name>
<evidence type="ECO:0000256" key="4">
    <source>
        <dbReference type="ARBA" id="ARBA00023315"/>
    </source>
</evidence>
<evidence type="ECO:0000256" key="3">
    <source>
        <dbReference type="ARBA" id="ARBA00022679"/>
    </source>
</evidence>
<evidence type="ECO:0000313" key="7">
    <source>
        <dbReference type="EMBL" id="RUO57314.1"/>
    </source>
</evidence>
<evidence type="ECO:0000256" key="2">
    <source>
        <dbReference type="ARBA" id="ARBA00022490"/>
    </source>
</evidence>
<dbReference type="PROSITE" id="PS51186">
    <property type="entry name" value="GNAT"/>
    <property type="match status" value="1"/>
</dbReference>
<keyword evidence="8" id="KW-1185">Reference proteome</keyword>
<keyword evidence="2 5" id="KW-0963">Cytoplasm</keyword>
<dbReference type="PANTHER" id="PTHR43420:SF12">
    <property type="entry name" value="N-ACETYLTRANSFERASE DOMAIN-CONTAINING PROTEIN"/>
    <property type="match status" value="1"/>
</dbReference>
<feature type="domain" description="N-acetyltransferase" evidence="6">
    <location>
        <begin position="1"/>
        <end position="144"/>
    </location>
</feature>
<dbReference type="RefSeq" id="WP_126755455.1">
    <property type="nucleotide sequence ID" value="NZ_PIPY01000015.1"/>
</dbReference>
<proteinExistence type="inferred from homology"/>
<dbReference type="GO" id="GO:0008999">
    <property type="term" value="F:protein-N-terminal-alanine acetyltransferase activity"/>
    <property type="evidence" value="ECO:0007669"/>
    <property type="project" value="UniProtKB-EC"/>
</dbReference>
<evidence type="ECO:0000313" key="8">
    <source>
        <dbReference type="Proteomes" id="UP000288259"/>
    </source>
</evidence>
<reference evidence="8" key="1">
    <citation type="journal article" date="2018" name="Front. Microbiol.">
        <title>Genome-Based Analysis Reveals the Taxonomy and Diversity of the Family Idiomarinaceae.</title>
        <authorList>
            <person name="Liu Y."/>
            <person name="Lai Q."/>
            <person name="Shao Z."/>
        </authorList>
    </citation>
    <scope>NUCLEOTIDE SEQUENCE [LARGE SCALE GENOMIC DNA]</scope>
    <source>
        <strain evidence="8">CVS-6</strain>
    </source>
</reference>
<gene>
    <name evidence="7" type="primary">rimI</name>
    <name evidence="7" type="ORF">CWI71_11700</name>
</gene>
<dbReference type="Pfam" id="PF00583">
    <property type="entry name" value="Acetyltransf_1"/>
    <property type="match status" value="1"/>
</dbReference>
<protein>
    <recommendedName>
        <fullName evidence="5">[Ribosomal protein bS18]-alanine N-acetyltransferase</fullName>
        <ecNumber evidence="5">2.3.1.266</ecNumber>
    </recommendedName>
</protein>